<dbReference type="AlphaFoldDB" id="A0A9D9HFE7"/>
<dbReference type="Pfam" id="PF04301">
    <property type="entry name" value="BioG"/>
    <property type="match status" value="1"/>
</dbReference>
<dbReference type="InterPro" id="IPR007398">
    <property type="entry name" value="BioG"/>
</dbReference>
<organism evidence="1 2">
    <name type="scientific">Candidatus Cryptobacteroides merdigallinarum</name>
    <dbReference type="NCBI Taxonomy" id="2840770"/>
    <lineage>
        <taxon>Bacteria</taxon>
        <taxon>Pseudomonadati</taxon>
        <taxon>Bacteroidota</taxon>
        <taxon>Bacteroidia</taxon>
        <taxon>Bacteroidales</taxon>
        <taxon>Candidatus Cryptobacteroides</taxon>
    </lineage>
</organism>
<name>A0A9D9HFE7_9BACT</name>
<protein>
    <submittedName>
        <fullName evidence="1">DUF452 family protein</fullName>
    </submittedName>
</protein>
<reference evidence="1" key="2">
    <citation type="journal article" date="2021" name="PeerJ">
        <title>Extensive microbial diversity within the chicken gut microbiome revealed by metagenomics and culture.</title>
        <authorList>
            <person name="Gilroy R."/>
            <person name="Ravi A."/>
            <person name="Getino M."/>
            <person name="Pursley I."/>
            <person name="Horton D.L."/>
            <person name="Alikhan N.F."/>
            <person name="Baker D."/>
            <person name="Gharbi K."/>
            <person name="Hall N."/>
            <person name="Watson M."/>
            <person name="Adriaenssens E.M."/>
            <person name="Foster-Nyarko E."/>
            <person name="Jarju S."/>
            <person name="Secka A."/>
            <person name="Antonio M."/>
            <person name="Oren A."/>
            <person name="Chaudhuri R.R."/>
            <person name="La Ragione R."/>
            <person name="Hildebrand F."/>
            <person name="Pallen M.J."/>
        </authorList>
    </citation>
    <scope>NUCLEOTIDE SEQUENCE</scope>
    <source>
        <strain evidence="1">20514</strain>
    </source>
</reference>
<reference evidence="1" key="1">
    <citation type="submission" date="2020-10" db="EMBL/GenBank/DDBJ databases">
        <authorList>
            <person name="Gilroy R."/>
        </authorList>
    </citation>
    <scope>NUCLEOTIDE SEQUENCE</scope>
    <source>
        <strain evidence="1">20514</strain>
    </source>
</reference>
<sequence length="235" mass="26096">MEQRFLIKDGNPRLTLLFSGWGGEESLFSCYRPAGSDYMLCWDYRSLDFRPGLLAGYREIKVVAWSLGVWVAGQVLKGTEADITEMTAVNGTLIPADDRYGIPETVFRGTLERMDGTVLQKFRRRMCGSREGLQAFISRNPSRPVEELKEELANLYSAIRQEPSTGRHGEEEPRWSRAVVSTGDLIFPAANQIAAWEGKVPVDVCEGPHYSEKIFMEVLGSPAGASGADRRGTGL</sequence>
<proteinExistence type="predicted"/>
<accession>A0A9D9HFE7</accession>
<evidence type="ECO:0000313" key="1">
    <source>
        <dbReference type="EMBL" id="MBO8447812.1"/>
    </source>
</evidence>
<comment type="caution">
    <text evidence="1">The sequence shown here is derived from an EMBL/GenBank/DDBJ whole genome shotgun (WGS) entry which is preliminary data.</text>
</comment>
<evidence type="ECO:0000313" key="2">
    <source>
        <dbReference type="Proteomes" id="UP000810252"/>
    </source>
</evidence>
<gene>
    <name evidence="1" type="ORF">IAC29_00900</name>
</gene>
<dbReference type="Proteomes" id="UP000810252">
    <property type="component" value="Unassembled WGS sequence"/>
</dbReference>
<dbReference type="EMBL" id="JADIMQ010000012">
    <property type="protein sequence ID" value="MBO8447812.1"/>
    <property type="molecule type" value="Genomic_DNA"/>
</dbReference>